<evidence type="ECO:0000259" key="4">
    <source>
        <dbReference type="SMART" id="SM00453"/>
    </source>
</evidence>
<dbReference type="Pfam" id="PF02206">
    <property type="entry name" value="WSN"/>
    <property type="match status" value="1"/>
</dbReference>
<evidence type="ECO:0000256" key="2">
    <source>
        <dbReference type="SAM" id="Phobius"/>
    </source>
</evidence>
<evidence type="ECO:0000256" key="3">
    <source>
        <dbReference type="SAM" id="SignalP"/>
    </source>
</evidence>
<dbReference type="SUPFAM" id="SSF48403">
    <property type="entry name" value="Ankyrin repeat"/>
    <property type="match status" value="1"/>
</dbReference>
<dbReference type="PROSITE" id="PS50297">
    <property type="entry name" value="ANK_REP_REGION"/>
    <property type="match status" value="1"/>
</dbReference>
<dbReference type="InterPro" id="IPR003125">
    <property type="entry name" value="WSN"/>
</dbReference>
<dbReference type="RefSeq" id="XP_003103500.2">
    <property type="nucleotide sequence ID" value="XM_003103452.2"/>
</dbReference>
<dbReference type="OrthoDB" id="426293at2759"/>
<proteinExistence type="predicted"/>
<accession>E3MK35</accession>
<dbReference type="InterPro" id="IPR053345">
    <property type="entry name" value="Ankyrin_repeat-containing"/>
</dbReference>
<dbReference type="InParanoid" id="E3MK35"/>
<feature type="chain" id="PRO_5005673438" description="Domain of unknown function WSN domain-containing protein" evidence="3">
    <location>
        <begin position="20"/>
        <end position="1206"/>
    </location>
</feature>
<dbReference type="SMART" id="SM00248">
    <property type="entry name" value="ANK"/>
    <property type="match status" value="2"/>
</dbReference>
<protein>
    <recommendedName>
        <fullName evidence="4">Domain of unknown function WSN domain-containing protein</fullName>
    </recommendedName>
</protein>
<sequence length="1206" mass="136895">MKLYKSEILFAFLWLLVDGKGANKVSQSSNTTALHIVTEKLATLSRVTNGIALQKELNSKSFNVDGLLAEILGMDSREKGLVELVKIDVEGLKNEYETIGNDAMAMKVSNLNESEVQSQLGVLGGMEKNVDALKEGMDLDITGTLGNATDAFNVKIEFFNKPFQTFALKFEKLITTEAKDFKRGEYEATFESLKDNFNTFQGTLNLLPSFETELKSLWALRNATYQFGSIEKVADMADLYNKSHNEITALKTNINELEKEFTTIRPILQMVNELLISQKFDLLRDTFEKMKSNDVSNRLFTAGLPEGTKDVTAAFKDLKSKWFRQEIARNNETILKQIESDLSALKKLNENVVSLETSWHLLKTTTDVPKVQNTANLWSSVIEKKIEIATFDQLETVITKIGDCLNDLSPINGTVNLSEFQTLLLKLRQLDTVSSTIHPLFQEISEIKGLQNKEVLKTLNAKLLSQPTDANLVVLQETVKELKGDENVQDLMKGVKKAGDLMGRILDSKINVVLSNPVSNWDAITNMQKILENTSLVESLECLQKEQFDEAVISNILNFGSTIRLFGENYKTDKSAITFFKNMALLKANYEKFINSFAKSRPKRSTQKSIVDSLDNALVVSQDLGKGVSLLRKMRDLHENRKVMVEVTKSGNEVVLELKKVLDTIDTSSFKTQLEKTVQDLDSLESYAKKNSDGDLQKIGGVFEQASTIPGVVVDSRRLLDPVSTSFQTSSDPNIQKSAESFRTLGNLQLDYSSQRSSFKTASLSVLKLRDFFNLVFPAPIVLAPTNEIKTTPEPNNETRNMLLGVGAFLVLLIAGLILFGYIIYNKRKRGDPNSYVHLLESGEESKIERTMKEGTNYVYMPIHDAIITEKYDRLQLCVKKGANVNAYCVYNGLHQTPLHLAVHKGNLKMVKCLIKNGADMTLKDSEYRTPIMVGESDVAMYNLLAKYENKTFLRRIPNELPEEKYLILSEGDDLAFSQKFPEMVTKDLRLATHIVFPVDADGCVVFSEQDLDHMQYLSLFFGPKMMMREEWRNTKPGWLSRRKLGADYNYRVKSVKVNGKRYDTVTRIHQHVQEKRIPFLFGVEAYFPDFKANKRLWTPLKLAMQEAGAIVFCDAVPKVQDKKYREGEEFRSPYYFDNLGPIFIMSNDKENICNQHPFIANNNRFSHFKFLEMVEFLFKFETHHFKLTETQDKTAIEKWDPVNTN</sequence>
<keyword evidence="2" id="KW-0472">Membrane</keyword>
<dbReference type="CTD" id="9819166"/>
<dbReference type="PROSITE" id="PS50088">
    <property type="entry name" value="ANK_REPEAT"/>
    <property type="match status" value="1"/>
</dbReference>
<keyword evidence="2" id="KW-1133">Transmembrane helix</keyword>
<organism evidence="6">
    <name type="scientific">Caenorhabditis remanei</name>
    <name type="common">Caenorhabditis vulgaris</name>
    <dbReference type="NCBI Taxonomy" id="31234"/>
    <lineage>
        <taxon>Eukaryota</taxon>
        <taxon>Metazoa</taxon>
        <taxon>Ecdysozoa</taxon>
        <taxon>Nematoda</taxon>
        <taxon>Chromadorea</taxon>
        <taxon>Rhabditida</taxon>
        <taxon>Rhabditina</taxon>
        <taxon>Rhabditomorpha</taxon>
        <taxon>Rhabditoidea</taxon>
        <taxon>Rhabditidae</taxon>
        <taxon>Peloderinae</taxon>
        <taxon>Caenorhabditis</taxon>
    </lineage>
</organism>
<dbReference type="PANTHER" id="PTHR22956">
    <property type="entry name" value="ANKYRIN REPEAT-CONTAINING PROTEIN F37A4.4-RELATED-RELATED"/>
    <property type="match status" value="1"/>
</dbReference>
<dbReference type="InterPro" id="IPR036770">
    <property type="entry name" value="Ankyrin_rpt-contain_sf"/>
</dbReference>
<feature type="signal peptide" evidence="3">
    <location>
        <begin position="1"/>
        <end position="19"/>
    </location>
</feature>
<dbReference type="Gene3D" id="1.25.40.20">
    <property type="entry name" value="Ankyrin repeat-containing domain"/>
    <property type="match status" value="1"/>
</dbReference>
<keyword evidence="2" id="KW-0812">Transmembrane</keyword>
<dbReference type="FunCoup" id="E3MK35">
    <property type="interactions" value="1770"/>
</dbReference>
<dbReference type="Pfam" id="PF13637">
    <property type="entry name" value="Ank_4"/>
    <property type="match status" value="1"/>
</dbReference>
<dbReference type="OMA" id="EFLFKFE"/>
<dbReference type="HOGENOM" id="CLU_004160_0_0_1"/>
<evidence type="ECO:0000313" key="6">
    <source>
        <dbReference type="Proteomes" id="UP000008281"/>
    </source>
</evidence>
<feature type="repeat" description="ANK" evidence="1">
    <location>
        <begin position="894"/>
        <end position="926"/>
    </location>
</feature>
<dbReference type="SMART" id="SM00453">
    <property type="entry name" value="WSN"/>
    <property type="match status" value="1"/>
</dbReference>
<evidence type="ECO:0000313" key="5">
    <source>
        <dbReference type="EMBL" id="EFP03874.1"/>
    </source>
</evidence>
<keyword evidence="1" id="KW-0040">ANK repeat</keyword>
<keyword evidence="6" id="KW-1185">Reference proteome</keyword>
<name>E3MK35_CAERE</name>
<gene>
    <name evidence="5" type="ORF">CRE_28703</name>
</gene>
<reference evidence="5" key="1">
    <citation type="submission" date="2007-07" db="EMBL/GenBank/DDBJ databases">
        <title>PCAP assembly of the Caenorhabditis remanei genome.</title>
        <authorList>
            <consortium name="The Caenorhabditis remanei Sequencing Consortium"/>
            <person name="Wilson R.K."/>
        </authorList>
    </citation>
    <scope>NUCLEOTIDE SEQUENCE [LARGE SCALE GENOMIC DNA]</scope>
    <source>
        <strain evidence="5">PB4641</strain>
    </source>
</reference>
<feature type="transmembrane region" description="Helical" evidence="2">
    <location>
        <begin position="802"/>
        <end position="825"/>
    </location>
</feature>
<evidence type="ECO:0000256" key="1">
    <source>
        <dbReference type="PROSITE-ProRule" id="PRU00023"/>
    </source>
</evidence>
<dbReference type="EMBL" id="DS268451">
    <property type="protein sequence ID" value="EFP03874.1"/>
    <property type="molecule type" value="Genomic_DNA"/>
</dbReference>
<keyword evidence="3" id="KW-0732">Signal</keyword>
<dbReference type="KEGG" id="crq:GCK72_012021"/>
<dbReference type="AlphaFoldDB" id="E3MK35"/>
<dbReference type="GeneID" id="9819166"/>
<dbReference type="eggNOG" id="ENOG502TH2A">
    <property type="taxonomic scope" value="Eukaryota"/>
</dbReference>
<dbReference type="PANTHER" id="PTHR22956:SF18">
    <property type="entry name" value="ANK_REP_REGION DOMAIN-CONTAINING PROTEIN-RELATED"/>
    <property type="match status" value="1"/>
</dbReference>
<dbReference type="Proteomes" id="UP000008281">
    <property type="component" value="Unassembled WGS sequence"/>
</dbReference>
<dbReference type="InterPro" id="IPR002110">
    <property type="entry name" value="Ankyrin_rpt"/>
</dbReference>
<feature type="domain" description="Domain of unknown function WSN" evidence="4">
    <location>
        <begin position="32"/>
        <end position="102"/>
    </location>
</feature>